<dbReference type="InterPro" id="IPR036253">
    <property type="entry name" value="Glycoprot_cen/dimer_sf"/>
</dbReference>
<dbReference type="GO" id="GO:0004482">
    <property type="term" value="F:mRNA 5'-cap (guanine-N7-)-methyltransferase activity"/>
    <property type="evidence" value="ECO:0007669"/>
    <property type="project" value="InterPro"/>
</dbReference>
<keyword evidence="37" id="KW-1106">Inhibition of host STAT2 by virus</keyword>
<evidence type="ECO:0000256" key="5">
    <source>
        <dbReference type="ARBA" id="ARBA00004407"/>
    </source>
</evidence>
<proteinExistence type="predicted"/>
<evidence type="ECO:0000256" key="56">
    <source>
        <dbReference type="ARBA" id="ARBA00035616"/>
    </source>
</evidence>
<evidence type="ECO:0000256" key="64">
    <source>
        <dbReference type="SAM" id="Phobius"/>
    </source>
</evidence>
<keyword evidence="10" id="KW-1168">Fusion of virus membrane with host membrane</keyword>
<dbReference type="GO" id="GO:0042025">
    <property type="term" value="C:host cell nucleus"/>
    <property type="evidence" value="ECO:0007669"/>
    <property type="project" value="UniProtKB-SubCell"/>
</dbReference>
<evidence type="ECO:0000256" key="30">
    <source>
        <dbReference type="ARBA" id="ARBA00022806"/>
    </source>
</evidence>
<keyword evidence="26 63" id="KW-0479">Metal-binding</keyword>
<dbReference type="Pfam" id="PF00869">
    <property type="entry name" value="Flavi_glycoprot"/>
    <property type="match status" value="1"/>
</dbReference>
<evidence type="ECO:0000256" key="2">
    <source>
        <dbReference type="ARBA" id="ARBA00004147"/>
    </source>
</evidence>
<dbReference type="PROSITE" id="PS51591">
    <property type="entry name" value="RNA_CAP01_NS5_MT"/>
    <property type="match status" value="1"/>
</dbReference>
<evidence type="ECO:0000256" key="27">
    <source>
        <dbReference type="ARBA" id="ARBA00022741"/>
    </source>
</evidence>
<dbReference type="InterPro" id="IPR027287">
    <property type="entry name" value="Flavi_E_Ig-like"/>
</dbReference>
<dbReference type="InterPro" id="IPR000752">
    <property type="entry name" value="Flavi_NS2A"/>
</dbReference>
<evidence type="ECO:0000256" key="61">
    <source>
        <dbReference type="PIRSR" id="PIRSR003817-1"/>
    </source>
</evidence>
<dbReference type="Pfam" id="PF21659">
    <property type="entry name" value="Flavi_E_stem"/>
    <property type="match status" value="1"/>
</dbReference>
<feature type="transmembrane region" description="Helical" evidence="64">
    <location>
        <begin position="2191"/>
        <end position="2209"/>
    </location>
</feature>
<dbReference type="Gene3D" id="1.10.260.90">
    <property type="match status" value="1"/>
</dbReference>
<dbReference type="GO" id="GO:0039694">
    <property type="term" value="P:viral RNA genome replication"/>
    <property type="evidence" value="ECO:0007669"/>
    <property type="project" value="InterPro"/>
</dbReference>
<dbReference type="SUPFAM" id="SSF56983">
    <property type="entry name" value="Viral glycoprotein, central and dimerisation domains"/>
    <property type="match status" value="1"/>
</dbReference>
<feature type="domain" description="RdRp catalytic" evidence="65">
    <location>
        <begin position="3046"/>
        <end position="3195"/>
    </location>
</feature>
<feature type="transmembrane region" description="Helical" evidence="64">
    <location>
        <begin position="2244"/>
        <end position="2266"/>
    </location>
</feature>
<evidence type="ECO:0000256" key="43">
    <source>
        <dbReference type="ARBA" id="ARBA00023136"/>
    </source>
</evidence>
<evidence type="ECO:0000256" key="28">
    <source>
        <dbReference type="ARBA" id="ARBA00022801"/>
    </source>
</evidence>
<dbReference type="Gene3D" id="2.60.260.50">
    <property type="entry name" value="Flavivirus polyprotein propeptide domain"/>
    <property type="match status" value="1"/>
</dbReference>
<evidence type="ECO:0000313" key="71">
    <source>
        <dbReference type="EMBL" id="ALP82436.1"/>
    </source>
</evidence>
<evidence type="ECO:0000256" key="60">
    <source>
        <dbReference type="ARBA" id="ARBA00047984"/>
    </source>
</evidence>
<keyword evidence="40 64" id="KW-1133">Transmembrane helix</keyword>
<evidence type="ECO:0000256" key="3">
    <source>
        <dbReference type="ARBA" id="ARBA00004153"/>
    </source>
</evidence>
<dbReference type="Pfam" id="PF01349">
    <property type="entry name" value="Flavi_NS4B"/>
    <property type="match status" value="1"/>
</dbReference>
<dbReference type="Gene3D" id="3.40.50.150">
    <property type="entry name" value="Vaccinia Virus protein VP39"/>
    <property type="match status" value="1"/>
</dbReference>
<evidence type="ECO:0000256" key="54">
    <source>
        <dbReference type="ARBA" id="ARBA00025871"/>
    </source>
</evidence>
<dbReference type="GO" id="GO:0003724">
    <property type="term" value="F:RNA helicase activity"/>
    <property type="evidence" value="ECO:0007669"/>
    <property type="project" value="UniProtKB-EC"/>
</dbReference>
<dbReference type="Gene3D" id="2.40.10.10">
    <property type="entry name" value="Trypsin-like serine proteases"/>
    <property type="match status" value="1"/>
</dbReference>
<keyword evidence="11" id="KW-1170">Fusion of virus membrane with host endosomal membrane</keyword>
<dbReference type="GO" id="GO:0039654">
    <property type="term" value="P:fusion of virus membrane with host endosome membrane"/>
    <property type="evidence" value="ECO:0007669"/>
    <property type="project" value="UniProtKB-KW"/>
</dbReference>
<dbReference type="InterPro" id="IPR001650">
    <property type="entry name" value="Helicase_C-like"/>
</dbReference>
<keyword evidence="25" id="KW-0548">Nucleotidyltransferase</keyword>
<comment type="catalytic activity">
    <reaction evidence="59">
        <text>a ribonucleoside 5'-triphosphate + H2O = a ribonucleoside 5'-diphosphate + phosphate + H(+)</text>
        <dbReference type="Rhea" id="RHEA:23680"/>
        <dbReference type="ChEBI" id="CHEBI:15377"/>
        <dbReference type="ChEBI" id="CHEBI:15378"/>
        <dbReference type="ChEBI" id="CHEBI:43474"/>
        <dbReference type="ChEBI" id="CHEBI:57930"/>
        <dbReference type="ChEBI" id="CHEBI:61557"/>
        <dbReference type="EC" id="3.6.1.15"/>
    </reaction>
</comment>
<feature type="transmembrane region" description="Helical" evidence="64">
    <location>
        <begin position="2165"/>
        <end position="2184"/>
    </location>
</feature>
<evidence type="ECO:0000256" key="57">
    <source>
        <dbReference type="ARBA" id="ARBA00035667"/>
    </source>
</evidence>
<dbReference type="Pfam" id="PF00949">
    <property type="entry name" value="Peptidase_S7"/>
    <property type="match status" value="1"/>
</dbReference>
<keyword evidence="50" id="KW-1160">Virus entry into host cell</keyword>
<dbReference type="GO" id="GO:0046872">
    <property type="term" value="F:metal ion binding"/>
    <property type="evidence" value="ECO:0007669"/>
    <property type="project" value="UniProtKB-KW"/>
</dbReference>
<dbReference type="InterPro" id="IPR029063">
    <property type="entry name" value="SAM-dependent_MTases_sf"/>
</dbReference>
<feature type="binding site" evidence="63">
    <location>
        <position position="2965"/>
    </location>
    <ligand>
        <name>Zn(2+)</name>
        <dbReference type="ChEBI" id="CHEBI:29105"/>
        <label>1</label>
    </ligand>
</feature>
<dbReference type="Pfam" id="PF07652">
    <property type="entry name" value="Flavi_DEAD"/>
    <property type="match status" value="1"/>
</dbReference>
<evidence type="ECO:0000256" key="21">
    <source>
        <dbReference type="ARBA" id="ARBA00022670"/>
    </source>
</evidence>
<dbReference type="PROSITE" id="PS51527">
    <property type="entry name" value="FLAVIVIRUS_NS2B"/>
    <property type="match status" value="1"/>
</dbReference>
<evidence type="ECO:0000256" key="62">
    <source>
        <dbReference type="PIRSR" id="PIRSR003817-3"/>
    </source>
</evidence>
<keyword evidence="20" id="KW-0507">mRNA processing</keyword>
<evidence type="ECO:0000256" key="38">
    <source>
        <dbReference type="ARBA" id="ARBA00022884"/>
    </source>
</evidence>
<feature type="transmembrane region" description="Helical" evidence="64">
    <location>
        <begin position="2215"/>
        <end position="2232"/>
    </location>
</feature>
<accession>A0A0S2VEN7</accession>
<dbReference type="Pfam" id="PF00948">
    <property type="entry name" value="Flavi_NS1"/>
    <property type="match status" value="1"/>
</dbReference>
<dbReference type="GO" id="GO:0044220">
    <property type="term" value="C:host cell perinuclear region of cytoplasm"/>
    <property type="evidence" value="ECO:0007669"/>
    <property type="project" value="UniProtKB-SubCell"/>
</dbReference>
<evidence type="ECO:0000313" key="72">
    <source>
        <dbReference type="Proteomes" id="UP000111633"/>
    </source>
</evidence>
<dbReference type="Gene3D" id="2.60.40.350">
    <property type="match status" value="1"/>
</dbReference>
<keyword evidence="32" id="KW-1114">Inhibition of host interferon signaling pathway by virus</keyword>
<dbReference type="GO" id="GO:0003968">
    <property type="term" value="F:RNA-directed RNA polymerase activity"/>
    <property type="evidence" value="ECO:0007669"/>
    <property type="project" value="UniProtKB-KW"/>
</dbReference>
<dbReference type="Gene3D" id="2.40.10.120">
    <property type="match status" value="1"/>
</dbReference>
<evidence type="ECO:0000256" key="18">
    <source>
        <dbReference type="ARBA" id="ARBA00022603"/>
    </source>
</evidence>
<dbReference type="CDD" id="cd23204">
    <property type="entry name" value="Flavivirus_RdRp"/>
    <property type="match status" value="1"/>
</dbReference>
<keyword evidence="16" id="KW-0945">Host-virus interaction</keyword>
<dbReference type="InterPro" id="IPR000069">
    <property type="entry name" value="Env_glycoprot_M_flavivir"/>
</dbReference>
<dbReference type="InterPro" id="IPR000208">
    <property type="entry name" value="Flavi_RdRp_fingers/palm"/>
</dbReference>
<feature type="transmembrane region" description="Helical" evidence="64">
    <location>
        <begin position="1449"/>
        <end position="1479"/>
    </location>
</feature>
<keyword evidence="41" id="KW-0506">mRNA capping</keyword>
<dbReference type="InterPro" id="IPR038055">
    <property type="entry name" value="Glycoprot_E_dimer_dom"/>
</dbReference>
<dbReference type="InterPro" id="IPR000336">
    <property type="entry name" value="Flavivir/Alphavir_Ig-like_sf"/>
</dbReference>
<dbReference type="InterPro" id="IPR007094">
    <property type="entry name" value="RNA-dir_pol_PSvirus"/>
</dbReference>
<protein>
    <recommendedName>
        <fullName evidence="8">Genome polyprotein</fullName>
    </recommendedName>
</protein>
<dbReference type="SMART" id="SM00490">
    <property type="entry name" value="HELICc"/>
    <property type="match status" value="1"/>
</dbReference>
<dbReference type="InterPro" id="IPR014001">
    <property type="entry name" value="Helicase_ATP-bd"/>
</dbReference>
<keyword evidence="14" id="KW-0167">Capsid protein</keyword>
<evidence type="ECO:0000256" key="52">
    <source>
        <dbReference type="ARBA" id="ARBA00024317"/>
    </source>
</evidence>
<dbReference type="InterPro" id="IPR027417">
    <property type="entry name" value="P-loop_NTPase"/>
</dbReference>
<evidence type="ECO:0000256" key="7">
    <source>
        <dbReference type="ARBA" id="ARBA00004613"/>
    </source>
</evidence>
<dbReference type="Pfam" id="PF01570">
    <property type="entry name" value="Flavi_propep"/>
    <property type="match status" value="1"/>
</dbReference>
<dbReference type="Gene3D" id="3.30.67.10">
    <property type="entry name" value="Viral Envelope Glycoprotein, domain 2"/>
    <property type="match status" value="1"/>
</dbReference>
<evidence type="ECO:0000256" key="15">
    <source>
        <dbReference type="ARBA" id="ARBA00022562"/>
    </source>
</evidence>
<feature type="binding site" evidence="63">
    <location>
        <position position="2956"/>
    </location>
    <ligand>
        <name>Zn(2+)</name>
        <dbReference type="ChEBI" id="CHEBI:29105"/>
        <label>1</label>
    </ligand>
</feature>
<keyword evidence="46" id="KW-1038">Host endoplasmic reticulum</keyword>
<dbReference type="GO" id="GO:0055036">
    <property type="term" value="C:virion membrane"/>
    <property type="evidence" value="ECO:0007669"/>
    <property type="project" value="UniProtKB-SubCell"/>
</dbReference>
<feature type="transmembrane region" description="Helical" evidence="64">
    <location>
        <begin position="1383"/>
        <end position="1400"/>
    </location>
</feature>
<dbReference type="Gene3D" id="1.20.1280.260">
    <property type="match status" value="1"/>
</dbReference>
<keyword evidence="22" id="KW-0808">Transferase</keyword>
<keyword evidence="43 64" id="KW-0472">Membrane</keyword>
<dbReference type="InterPro" id="IPR026490">
    <property type="entry name" value="mRNA_cap_0/1_MeTrfase"/>
</dbReference>
<feature type="domain" description="Flavivirus NS2B" evidence="68">
    <location>
        <begin position="1355"/>
        <end position="1488"/>
    </location>
</feature>
<keyword evidence="24 64" id="KW-0812">Transmembrane</keyword>
<dbReference type="GO" id="GO:0039502">
    <property type="term" value="P:symbiont-mediated suppression of host type I interferon-mediated signaling pathway"/>
    <property type="evidence" value="ECO:0007669"/>
    <property type="project" value="UniProtKB-KW"/>
</dbReference>
<comment type="catalytic activity">
    <reaction evidence="53">
        <text>Selective hydrolysis of -Xaa-Xaa-|-Yaa- bonds in which each of the Xaa can be either Arg or Lys and Yaa can be either Ser or Ala.</text>
        <dbReference type="EC" id="3.4.21.91"/>
    </reaction>
</comment>
<feature type="active site" description="Charge relay system; for serine protease NS3 activity" evidence="61">
    <location>
        <position position="1627"/>
    </location>
</feature>
<evidence type="ECO:0000256" key="45">
    <source>
        <dbReference type="ARBA" id="ARBA00023180"/>
    </source>
</evidence>
<evidence type="ECO:0000256" key="6">
    <source>
        <dbReference type="ARBA" id="ARBA00004461"/>
    </source>
</evidence>
<feature type="binding site" evidence="63">
    <location>
        <position position="3230"/>
    </location>
    <ligand>
        <name>Zn(2+)</name>
        <dbReference type="ChEBI" id="CHEBI:29105"/>
        <label>2</label>
    </ligand>
</feature>
<feature type="transmembrane region" description="Helical" evidence="64">
    <location>
        <begin position="749"/>
        <end position="769"/>
    </location>
</feature>
<dbReference type="InterPro" id="IPR043504">
    <property type="entry name" value="Peptidase_S1_PA_chymotrypsin"/>
</dbReference>
<feature type="binding site" evidence="63">
    <location>
        <position position="2968"/>
    </location>
    <ligand>
        <name>Zn(2+)</name>
        <dbReference type="ChEBI" id="CHEBI:29105"/>
        <label>1</label>
    </ligand>
</feature>
<evidence type="ECO:0000256" key="63">
    <source>
        <dbReference type="PIRSR" id="PIRSR003817-4"/>
    </source>
</evidence>
<evidence type="ECO:0000256" key="44">
    <source>
        <dbReference type="ARBA" id="ARBA00023157"/>
    </source>
</evidence>
<dbReference type="Gene3D" id="1.10.8.970">
    <property type="entry name" value="Flavivirus envelope glycoprotein M-like"/>
    <property type="match status" value="1"/>
</dbReference>
<dbReference type="Pfam" id="PF01002">
    <property type="entry name" value="Flavi_NS2B"/>
    <property type="match status" value="1"/>
</dbReference>
<dbReference type="InterPro" id="IPR014756">
    <property type="entry name" value="Ig_E-set"/>
</dbReference>
<evidence type="ECO:0000256" key="58">
    <source>
        <dbReference type="ARBA" id="ARBA00046942"/>
    </source>
</evidence>
<keyword evidence="23" id="KW-0949">S-adenosyl-L-methionine</keyword>
<evidence type="ECO:0000256" key="25">
    <source>
        <dbReference type="ARBA" id="ARBA00022695"/>
    </source>
</evidence>
<evidence type="ECO:0000256" key="16">
    <source>
        <dbReference type="ARBA" id="ARBA00022581"/>
    </source>
</evidence>
<dbReference type="PIRSF" id="PIRSF003817">
    <property type="entry name" value="Gen_Poly_FLV"/>
    <property type="match status" value="1"/>
</dbReference>
<feature type="disulfide bond" evidence="62">
    <location>
        <begin position="337"/>
        <end position="393"/>
    </location>
</feature>
<dbReference type="InterPro" id="IPR011998">
    <property type="entry name" value="Flavi_Glycoprot_E_cen/dimer"/>
</dbReference>
<comment type="subunit">
    <text evidence="54">Interacts (via N-terminus) with serine protease NS3.</text>
</comment>
<dbReference type="PROSITE" id="PS51194">
    <property type="entry name" value="HELICASE_CTER"/>
    <property type="match status" value="1"/>
</dbReference>
<dbReference type="GO" id="GO:0039520">
    <property type="term" value="P:symbiont-mediated activation of host autophagy"/>
    <property type="evidence" value="ECO:0007669"/>
    <property type="project" value="UniProtKB-KW"/>
</dbReference>
<feature type="active site" description="Charge relay system; for serine protease NS3 activity" evidence="61">
    <location>
        <position position="1567"/>
    </location>
</feature>
<dbReference type="GO" id="GO:0003725">
    <property type="term" value="F:double-stranded RNA binding"/>
    <property type="evidence" value="ECO:0007669"/>
    <property type="project" value="InterPro"/>
</dbReference>
<dbReference type="PROSITE" id="PS50507">
    <property type="entry name" value="RDRP_SSRNA_POS"/>
    <property type="match status" value="1"/>
</dbReference>
<dbReference type="GO" id="GO:0039564">
    <property type="term" value="P:symbiont-mediated suppression of host JAK-STAT cascade via inhibition of STAT2 activity"/>
    <property type="evidence" value="ECO:0007669"/>
    <property type="project" value="UniProtKB-KW"/>
</dbReference>
<dbReference type="InterPro" id="IPR047530">
    <property type="entry name" value="Flavi_RdRp"/>
</dbReference>
<dbReference type="GO" id="GO:0046983">
    <property type="term" value="F:protein dimerization activity"/>
    <property type="evidence" value="ECO:0007669"/>
    <property type="project" value="InterPro"/>
</dbReference>
<evidence type="ECO:0000256" key="29">
    <source>
        <dbReference type="ARBA" id="ARBA00022804"/>
    </source>
</evidence>
<feature type="disulfide bond" evidence="62">
    <location>
        <begin position="280"/>
        <end position="307"/>
    </location>
</feature>
<dbReference type="Gene3D" id="3.30.70.2840">
    <property type="entry name" value="Flavivirus RNA-directed RNA polymerase, thumb domain"/>
    <property type="match status" value="3"/>
</dbReference>
<dbReference type="InterPro" id="IPR013755">
    <property type="entry name" value="Flav_gly_cen_dom_subdom1"/>
</dbReference>
<evidence type="ECO:0000256" key="34">
    <source>
        <dbReference type="ARBA" id="ARBA00022840"/>
    </source>
</evidence>
<keyword evidence="39" id="KW-0693">Viral RNA replication</keyword>
<dbReference type="InterPro" id="IPR011492">
    <property type="entry name" value="Flavi_DEAD"/>
</dbReference>
<evidence type="ECO:0000256" key="17">
    <source>
        <dbReference type="ARBA" id="ARBA00022595"/>
    </source>
</evidence>
<dbReference type="EMBL" id="KT224356">
    <property type="protein sequence ID" value="ALP82436.1"/>
    <property type="molecule type" value="Genomic_RNA"/>
</dbReference>
<dbReference type="Pfam" id="PF01728">
    <property type="entry name" value="FtsJ"/>
    <property type="match status" value="1"/>
</dbReference>
<keyword evidence="21" id="KW-0645">Protease</keyword>
<keyword evidence="15" id="KW-1048">Host nucleus</keyword>
<dbReference type="GO" id="GO:0004483">
    <property type="term" value="F:methyltransferase cap1 activity"/>
    <property type="evidence" value="ECO:0007669"/>
    <property type="project" value="InterPro"/>
</dbReference>
<dbReference type="GO" id="GO:0019062">
    <property type="term" value="P:virion attachment to host cell"/>
    <property type="evidence" value="ECO:0007669"/>
    <property type="project" value="UniProtKB-KW"/>
</dbReference>
<dbReference type="CDD" id="cd20761">
    <property type="entry name" value="capping_2-OMTase_Flaviviridae"/>
    <property type="match status" value="1"/>
</dbReference>
<dbReference type="GO" id="GO:0019028">
    <property type="term" value="C:viral capsid"/>
    <property type="evidence" value="ECO:0007669"/>
    <property type="project" value="UniProtKB-KW"/>
</dbReference>
<dbReference type="GO" id="GO:0004252">
    <property type="term" value="F:serine-type endopeptidase activity"/>
    <property type="evidence" value="ECO:0007669"/>
    <property type="project" value="InterPro"/>
</dbReference>
<dbReference type="SMART" id="SM00487">
    <property type="entry name" value="DEXDc"/>
    <property type="match status" value="1"/>
</dbReference>
<evidence type="ECO:0000259" key="68">
    <source>
        <dbReference type="PROSITE" id="PS51527"/>
    </source>
</evidence>
<keyword evidence="17" id="KW-1162">Viral penetration into host cytoplasm</keyword>
<feature type="disulfide bond" evidence="62">
    <location>
        <begin position="577"/>
        <end position="609"/>
    </location>
</feature>
<dbReference type="InterPro" id="IPR001157">
    <property type="entry name" value="Flavi_NS1"/>
</dbReference>
<keyword evidence="36" id="KW-1043">Host membrane</keyword>
<organism evidence="71 72">
    <name type="scientific">Tyuleniy virus</name>
    <dbReference type="NCBI Taxonomy" id="40004"/>
    <lineage>
        <taxon>Viruses</taxon>
        <taxon>Riboviria</taxon>
        <taxon>Orthornavirae</taxon>
        <taxon>Kitrinoviricota</taxon>
        <taxon>Flasuviricetes</taxon>
        <taxon>Amarillovirales</taxon>
        <taxon>Flaviviridae</taxon>
        <taxon>Orthoflavivirus</taxon>
        <taxon>Orthoflavivirus tyuleniyense</taxon>
    </lineage>
</organism>
<keyword evidence="29" id="KW-1161">Viral attachment to host cell</keyword>
<dbReference type="InterPro" id="IPR038302">
    <property type="entry name" value="Env_glycoprot_M_sf_flavivir"/>
</dbReference>
<evidence type="ECO:0000256" key="31">
    <source>
        <dbReference type="ARBA" id="ARBA00022825"/>
    </source>
</evidence>
<dbReference type="InterPro" id="IPR038688">
    <property type="entry name" value="Flavi_propep_sf"/>
</dbReference>
<dbReference type="InterPro" id="IPR038345">
    <property type="entry name" value="Flavi_E_Stem/Anchor_dom_sf"/>
</dbReference>
<dbReference type="Pfam" id="PF01350">
    <property type="entry name" value="Flavi_NS4A"/>
    <property type="match status" value="1"/>
</dbReference>
<evidence type="ECO:0000256" key="4">
    <source>
        <dbReference type="ARBA" id="ARBA00004385"/>
    </source>
</evidence>
<dbReference type="InterPro" id="IPR043502">
    <property type="entry name" value="DNA/RNA_pol_sf"/>
</dbReference>
<evidence type="ECO:0000256" key="59">
    <source>
        <dbReference type="ARBA" id="ARBA00047631"/>
    </source>
</evidence>
<evidence type="ECO:0000256" key="10">
    <source>
        <dbReference type="ARBA" id="ARBA00022506"/>
    </source>
</evidence>
<comment type="subunit">
    <text evidence="58">Forms a heterodimer with serine protease NS3. May form homooligomers.</text>
</comment>
<dbReference type="InterPro" id="IPR001850">
    <property type="entry name" value="Flavi_NS3_S7"/>
</dbReference>
<feature type="transmembrane region" description="Helical" evidence="64">
    <location>
        <begin position="721"/>
        <end position="742"/>
    </location>
</feature>
<evidence type="ECO:0000256" key="9">
    <source>
        <dbReference type="ARBA" id="ARBA00022484"/>
    </source>
</evidence>
<keyword evidence="9" id="KW-0696">RNA-directed RNA polymerase</keyword>
<dbReference type="InterPro" id="IPR002877">
    <property type="entry name" value="RNA_MeTrfase_FtsJ_dom"/>
</dbReference>
<keyword evidence="12" id="KW-0964">Secreted</keyword>
<dbReference type="SUPFAM" id="SSF81296">
    <property type="entry name" value="E set domains"/>
    <property type="match status" value="1"/>
</dbReference>
<feature type="disulfide bond" evidence="62">
    <location>
        <begin position="369"/>
        <end position="398"/>
    </location>
</feature>
<feature type="binding site" evidence="63">
    <location>
        <position position="2960"/>
    </location>
    <ligand>
        <name>Zn(2+)</name>
        <dbReference type="ChEBI" id="CHEBI:29105"/>
        <label>1</label>
    </ligand>
</feature>
<dbReference type="InterPro" id="IPR014412">
    <property type="entry name" value="Gen_Poly_FLV"/>
</dbReference>
<dbReference type="InterPro" id="IPR026470">
    <property type="entry name" value="Flavi_E_Stem/Anchor_dom"/>
</dbReference>
<dbReference type="InterPro" id="IPR002535">
    <property type="entry name" value="Flavi_propep"/>
</dbReference>
<evidence type="ECO:0000256" key="50">
    <source>
        <dbReference type="ARBA" id="ARBA00023296"/>
    </source>
</evidence>
<dbReference type="GO" id="GO:0005524">
    <property type="term" value="F:ATP binding"/>
    <property type="evidence" value="ECO:0007669"/>
    <property type="project" value="UniProtKB-KW"/>
</dbReference>
<dbReference type="GO" id="GO:0006508">
    <property type="term" value="P:proteolysis"/>
    <property type="evidence" value="ECO:0007669"/>
    <property type="project" value="UniProtKB-KW"/>
</dbReference>
<keyword evidence="42" id="KW-1072">Activation of host autophagy by virus</keyword>
<evidence type="ECO:0000256" key="12">
    <source>
        <dbReference type="ARBA" id="ARBA00022525"/>
    </source>
</evidence>
<comment type="subcellular location">
    <subcellularLocation>
        <location evidence="5">Host cytoplasm</location>
        <location evidence="5">Host perinuclear region</location>
    </subcellularLocation>
    <subcellularLocation>
        <location evidence="3">Host endoplasmic reticulum membrane</location>
        <topology evidence="3">Multi-pass membrane protein</topology>
    </subcellularLocation>
    <subcellularLocation>
        <location evidence="6">Host endoplasmic reticulum membrane</location>
        <topology evidence="6">Peripheral membrane protein</topology>
        <orientation evidence="6">Cytoplasmic side</orientation>
    </subcellularLocation>
    <subcellularLocation>
        <location evidence="51">Host endoplasmic reticulum membrane</location>
        <topology evidence="51">Peripheral membrane protein</topology>
        <orientation evidence="51">Lumenal side</orientation>
    </subcellularLocation>
    <subcellularLocation>
        <location evidence="2">Host nucleus</location>
    </subcellularLocation>
    <subcellularLocation>
        <location evidence="7">Secreted</location>
    </subcellularLocation>
    <subcellularLocation>
        <location evidence="4">Virion membrane</location>
        <topology evidence="4">Multi-pass membrane protein</topology>
    </subcellularLocation>
</comment>
<evidence type="ECO:0000256" key="20">
    <source>
        <dbReference type="ARBA" id="ARBA00022664"/>
    </source>
</evidence>
<dbReference type="GO" id="GO:0044167">
    <property type="term" value="C:host cell endoplasmic reticulum membrane"/>
    <property type="evidence" value="ECO:0007669"/>
    <property type="project" value="UniProtKB-SubCell"/>
</dbReference>
<dbReference type="InterPro" id="IPR013756">
    <property type="entry name" value="GlyE_cen_dom_subdom2"/>
</dbReference>
<keyword evidence="47" id="KW-1035">Host cytoplasm</keyword>
<evidence type="ECO:0000256" key="40">
    <source>
        <dbReference type="ARBA" id="ARBA00022989"/>
    </source>
</evidence>
<dbReference type="InterPro" id="IPR000404">
    <property type="entry name" value="Flavi_NS4A"/>
</dbReference>
<evidence type="ECO:0000259" key="70">
    <source>
        <dbReference type="PROSITE" id="PS51591"/>
    </source>
</evidence>
<evidence type="ECO:0000256" key="49">
    <source>
        <dbReference type="ARBA" id="ARBA00023280"/>
    </source>
</evidence>
<dbReference type="InterPro" id="IPR009003">
    <property type="entry name" value="Peptidase_S1_PA"/>
</dbReference>
<feature type="active site" description="Charge relay system; for serine protease NS3 activity" evidence="61">
    <location>
        <position position="1543"/>
    </location>
</feature>
<evidence type="ECO:0000256" key="13">
    <source>
        <dbReference type="ARBA" id="ARBA00022553"/>
    </source>
</evidence>
<evidence type="ECO:0000259" key="67">
    <source>
        <dbReference type="PROSITE" id="PS51194"/>
    </source>
</evidence>
<dbReference type="InterPro" id="IPR049486">
    <property type="entry name" value="NS3-hel_C_flaviviridae"/>
</dbReference>
<dbReference type="SUPFAM" id="SSF53335">
    <property type="entry name" value="S-adenosyl-L-methionine-dependent methyltransferases"/>
    <property type="match status" value="1"/>
</dbReference>
<dbReference type="NCBIfam" id="TIGR04240">
    <property type="entry name" value="flavi_E_stem"/>
    <property type="match status" value="1"/>
</dbReference>
<dbReference type="PROSITE" id="PS51528">
    <property type="entry name" value="FLAVIVIRUS_NS3PRO"/>
    <property type="match status" value="1"/>
</dbReference>
<feature type="disulfide bond" evidence="62">
    <location>
        <begin position="463"/>
        <end position="560"/>
    </location>
</feature>
<keyword evidence="34" id="KW-0067">ATP-binding</keyword>
<feature type="transmembrane region" description="Helical" evidence="64">
    <location>
        <begin position="1156"/>
        <end position="1178"/>
    </location>
</feature>
<evidence type="ECO:0000256" key="1">
    <source>
        <dbReference type="ARBA" id="ARBA00003504"/>
    </source>
</evidence>
<evidence type="ECO:0000256" key="19">
    <source>
        <dbReference type="ARBA" id="ARBA00022632"/>
    </source>
</evidence>
<evidence type="ECO:0000256" key="47">
    <source>
        <dbReference type="ARBA" id="ARBA00023200"/>
    </source>
</evidence>
<keyword evidence="28" id="KW-0378">Hydrolase</keyword>
<dbReference type="Gene3D" id="3.40.50.300">
    <property type="entry name" value="P-loop containing nucleotide triphosphate hydrolases"/>
    <property type="match status" value="2"/>
</dbReference>
<evidence type="ECO:0000256" key="36">
    <source>
        <dbReference type="ARBA" id="ARBA00022870"/>
    </source>
</evidence>
<dbReference type="Pfam" id="PF01004">
    <property type="entry name" value="Flavi_M"/>
    <property type="match status" value="1"/>
</dbReference>
<feature type="domain" description="Helicase ATP-binding" evidence="66">
    <location>
        <begin position="1676"/>
        <end position="1831"/>
    </location>
</feature>
<dbReference type="GO" id="GO:0005576">
    <property type="term" value="C:extracellular region"/>
    <property type="evidence" value="ECO:0007669"/>
    <property type="project" value="UniProtKB-SubCell"/>
</dbReference>
<evidence type="ECO:0000259" key="65">
    <source>
        <dbReference type="PROSITE" id="PS50507"/>
    </source>
</evidence>
<dbReference type="Pfam" id="PF00972">
    <property type="entry name" value="Flavi_NS5"/>
    <property type="match status" value="1"/>
</dbReference>
<reference evidence="71 72" key="1">
    <citation type="submission" date="2015-06" db="EMBL/GenBank/DDBJ databases">
        <title>Genome sequence of Tyuleniy virus strain LEIV-13859Kam.</title>
        <authorList>
            <person name="Alkhovsky S.V."/>
            <person name="Shchetinin A.M."/>
            <person name="Lvov D.K."/>
            <person name="Shchelkanov M.Y."/>
        </authorList>
    </citation>
    <scope>NUCLEOTIDE SEQUENCE [LARGE SCALE GENOMIC DNA]</scope>
    <source>
        <strain evidence="71">LEIV-13859Kam</strain>
    </source>
</reference>
<keyword evidence="33 63" id="KW-0862">Zinc</keyword>
<feature type="binding site" evidence="63">
    <location>
        <position position="3367"/>
    </location>
    <ligand>
        <name>Zn(2+)</name>
        <dbReference type="ChEBI" id="CHEBI:29105"/>
        <label>2</label>
    </ligand>
</feature>
<keyword evidence="27" id="KW-0547">Nucleotide-binding</keyword>
<dbReference type="SUPFAM" id="SSF56672">
    <property type="entry name" value="DNA/RNA polymerases"/>
    <property type="match status" value="1"/>
</dbReference>
<evidence type="ECO:0000259" key="66">
    <source>
        <dbReference type="PROSITE" id="PS51192"/>
    </source>
</evidence>
<feature type="binding site" evidence="63">
    <location>
        <position position="3246"/>
    </location>
    <ligand>
        <name>Zn(2+)</name>
        <dbReference type="ChEBI" id="CHEBI:29105"/>
        <label>2</label>
    </ligand>
</feature>
<feature type="domain" description="Peptidase S7" evidence="69">
    <location>
        <begin position="1489"/>
        <end position="1669"/>
    </location>
</feature>
<evidence type="ECO:0000256" key="14">
    <source>
        <dbReference type="ARBA" id="ARBA00022561"/>
    </source>
</evidence>
<comment type="function">
    <text evidence="52">Component of the viral RNA replication complex that functions in virion assembly and antagonizes the host immune response.</text>
</comment>
<keyword evidence="30" id="KW-0347">Helicase</keyword>
<feature type="domain" description="MRNA cap 0-1 NS5-type MT" evidence="70">
    <location>
        <begin position="2516"/>
        <end position="2782"/>
    </location>
</feature>
<evidence type="ECO:0000256" key="48">
    <source>
        <dbReference type="ARBA" id="ARBA00023258"/>
    </source>
</evidence>
<evidence type="ECO:0000256" key="35">
    <source>
        <dbReference type="ARBA" id="ARBA00022844"/>
    </source>
</evidence>
<dbReference type="InterPro" id="IPR001528">
    <property type="entry name" value="Flavi_NS4B"/>
</dbReference>
<evidence type="ECO:0000256" key="46">
    <source>
        <dbReference type="ARBA" id="ARBA00023184"/>
    </source>
</evidence>
<dbReference type="Gene3D" id="2.60.98.10">
    <property type="entry name" value="Tick-borne Encephalitis virus Glycoprotein, domain 1"/>
    <property type="match status" value="1"/>
</dbReference>
<dbReference type="FunFam" id="3.30.70.2840:FF:000004">
    <property type="entry name" value="Genome polyprotein"/>
    <property type="match status" value="1"/>
</dbReference>
<keyword evidence="48" id="KW-0922">Interferon antiviral system evasion</keyword>
<evidence type="ECO:0000256" key="11">
    <source>
        <dbReference type="ARBA" id="ARBA00022510"/>
    </source>
</evidence>
<feature type="domain" description="Helicase C-terminal" evidence="67">
    <location>
        <begin position="1838"/>
        <end position="2010"/>
    </location>
</feature>
<dbReference type="GO" id="GO:0052170">
    <property type="term" value="P:symbiont-mediated suppression of host innate immune response"/>
    <property type="evidence" value="ECO:0007669"/>
    <property type="project" value="UniProtKB-KW"/>
</dbReference>
<evidence type="ECO:0000259" key="69">
    <source>
        <dbReference type="PROSITE" id="PS51528"/>
    </source>
</evidence>
<comment type="catalytic activity">
    <reaction evidence="60">
        <text>ATP + H2O = ADP + phosphate + H(+)</text>
        <dbReference type="Rhea" id="RHEA:13065"/>
        <dbReference type="ChEBI" id="CHEBI:15377"/>
        <dbReference type="ChEBI" id="CHEBI:15378"/>
        <dbReference type="ChEBI" id="CHEBI:30616"/>
        <dbReference type="ChEBI" id="CHEBI:43474"/>
        <dbReference type="ChEBI" id="CHEBI:456216"/>
        <dbReference type="EC" id="3.6.4.13"/>
    </reaction>
</comment>
<keyword evidence="13" id="KW-0597">Phosphoprotein</keyword>
<dbReference type="Gene3D" id="3.30.387.10">
    <property type="entry name" value="Viral Envelope Glycoprotein, domain 3"/>
    <property type="match status" value="1"/>
</dbReference>
<keyword evidence="19" id="KW-1090">Inhibition of host innate immune response by virus</keyword>
<comment type="function">
    <text evidence="55">Required cofactor for the serine protease function of NS3. May have membrane-destabilizing activity and form viroporins.</text>
</comment>
<evidence type="ECO:0000256" key="23">
    <source>
        <dbReference type="ARBA" id="ARBA00022691"/>
    </source>
</evidence>
<keyword evidence="31" id="KW-0720">Serine protease</keyword>
<evidence type="ECO:0000256" key="53">
    <source>
        <dbReference type="ARBA" id="ARBA00024468"/>
    </source>
</evidence>
<comment type="function">
    <text evidence="1">Functions as a signal peptide for NS4B and is required for the interferon antagonism activity of the latter.</text>
</comment>
<evidence type="ECO:0000256" key="55">
    <source>
        <dbReference type="ARBA" id="ARBA00035601"/>
    </source>
</evidence>
<keyword evidence="35" id="KW-0946">Virion</keyword>
<evidence type="ECO:0000256" key="39">
    <source>
        <dbReference type="ARBA" id="ARBA00022953"/>
    </source>
</evidence>
<evidence type="ECO:0000256" key="41">
    <source>
        <dbReference type="ARBA" id="ARBA00023042"/>
    </source>
</evidence>
<name>A0A0S2VEN7_9FLAV</name>
<dbReference type="Proteomes" id="UP000111633">
    <property type="component" value="Genome"/>
</dbReference>
<feature type="disulfide bond" evidence="62">
    <location>
        <begin position="351"/>
        <end position="382"/>
    </location>
</feature>
<evidence type="ECO:0000256" key="8">
    <source>
        <dbReference type="ARBA" id="ARBA00020107"/>
    </source>
</evidence>
<evidence type="ECO:0000256" key="32">
    <source>
        <dbReference type="ARBA" id="ARBA00022830"/>
    </source>
</evidence>
<dbReference type="InterPro" id="IPR000487">
    <property type="entry name" value="Flavi_NS2B"/>
</dbReference>
<evidence type="ECO:0000256" key="42">
    <source>
        <dbReference type="ARBA" id="ARBA00023050"/>
    </source>
</evidence>
<keyword evidence="18" id="KW-0489">Methyltransferase</keyword>
<keyword evidence="49" id="KW-0899">Viral immunoevasion</keyword>
<evidence type="ECO:0000256" key="26">
    <source>
        <dbReference type="ARBA" id="ARBA00022723"/>
    </source>
</evidence>
<evidence type="ECO:0000256" key="22">
    <source>
        <dbReference type="ARBA" id="ARBA00022679"/>
    </source>
</evidence>
<keyword evidence="44 62" id="KW-1015">Disulfide bond</keyword>
<evidence type="ECO:0000256" key="37">
    <source>
        <dbReference type="ARBA" id="ARBA00022883"/>
    </source>
</evidence>
<evidence type="ECO:0000256" key="24">
    <source>
        <dbReference type="ARBA" id="ARBA00022692"/>
    </source>
</evidence>
<sequence length="3422" mass="379227">MPSVLKKGGGKPVTQVTKTAMKNKNGKKQVAKPRNLVITAMLRVILAMAHGVARPLDLRRFMKTTPVAQLRAALRRIQRIAAGLLRQLSGKNRKGGGTDHGLLLLLLVPVTLGAVAMTSGRGVLVRVEPKDVGTTVRVGNGTCTLLMTDVGEWCENHIEYPCVSIEERESPVDLDCYCRGVDEVRITYGLCALEGHRSRRRRSVTLNPHVASVGPSRRPQWMDGSRVFEHITRVESWAIRNKAMTALLVVLAWLLGGSLTQRAVLMVAVLLVVPAYASRCVHLENRDIVTGVSGTSRISVVLEDHACVTIMVDGKPSVDIWLDEIYQQSPAKTREYCVDMEISDQKVDARCPSMGEASLAEEHSKDYLCRRDYSDRGWGNHCGLFGKGSIVGCTKVTCAVGKSLQGYELDATKITYAVHVEAHDSIMRTTNSRNPARKTAQVTAASEKHVIDLAKFGEISLECRVSSGLDLAKTVVVEMGEQVWSVHRDWFEDLPYPWRHDENAWRDAHRVVGFEPPHAVKMVAYALGDQTGTVMKALGEAEKGGKNGSKFTVFGGHVSCFVGLEKLKVRGLTYGVCAGSELKWKKTPTGSQHDTVVMEVTYTGSSTPCRITVRAYEPRVPEKDVASVITTNPVVESSYTKDVFIEMQVPPGDNIIAVGDLKYQWFQRGSSIGRMAALTAKGLKRMAVLGETAWDFGSAGGFFQSVGRGIHTVLGGAFNTLFGGMGFLPKVLLGIGLVWVGLNARNMTLSLSLMAVGGILLSLTLGVGADYGCAVDITRKELRCGRAVAVWKETTEWFDGYQFQPESPGVLAAAIKKSMELGICGLIPSNRLEMAMWKSIEGELNLALAEGNANITVTVDREMTDFRGGLGKTLQKDLKPLEVGWTAWGKAIIWSVAEGKQRFLVGRDGVGECPLHKRAWNVFELAEFGVGLRTKVYMDIKTDVDSDCVTGLMGAAVKNGEAVHTDQSLWMVSAFNSTHTSIEELHVADFRNCTWPSSHTLNNDGVEQTKMFLPRAFAGPKSKYNTIPGYSEQVRGPWDQAPLYIKREECPETTVKIDKSCDKRGASVRSTTESGKIIPEWCCRTCELPPVTYRAGTDCWYAMEIRPVHSQRGLVKSTVLAMTDGLETEGAVPGILAVVLVTELLIRRRVTTGRGILTGGVLLLVMLVLRVVTLEALVRYVIATGIVWHMQVGPEMMNLVLLQSVFEIRTGFLGAYVLREEWTQREVLVVYLALVAVGSGVPEGFDIFKALDAMAMTAALVRVLAGGERRSLAVLVIMLSTLTTLEPLRMAIQMTCGVLVGLAGYQMWRGEGERKALLSCLMAVGLGARLNGGLGTGIRALGATYLGPMAGRVLKRSVTDTATAVGVLLVLSSAMLKGASSELLLGVAVGGAMLLAYIIVGRRTRLIAEWAGTIRWEPGLENEGGKVDLRVHRDSMGNMRPITEGEPGYAAVVFMTLGFFMASYGWTGIILVAISWMAWEWWQGSSRRGDVVWNGIVSSLGERQGKFEVRTGTYRIYEPGILGGKRQIGVGYGHNGVLHTMWHVTRGAAIEIDQGIEGPTWADIEKDVVSYGGEWALTSKWSGSEVQVHAYPPGRPHEIHQTEPGVLRLSNGTKEGAIHIDLPKGTSGSPILDTTGCVVGLYGNGLRYGEDYISSIAQGEVEKQENDQMPEVLRGRSWMAKGNITEVDMHPGSGKTHRVLPELVRRCIAERKRTIILAPTRVVLREMEKALRGKNVRFHSDSVDVRGEGAIVDVMCHATYTHRRLIPVAQPNYEVAIMDEGHWTDPSSVAARGHLASLASENKCAFVLMTATPPGSVEPFPESNERIESREEIIPTRDWKDGFEWITDFDGRTAWFVASIREGGLIAQALRKRGKKVVCLNSKTFEKEYSSIAEENPDFIVTTDISEMGANLGVERVIDNRMNIKPIILEDRVEMSEPRPVTPASAAQRRGRVGRMKGKRAEYVFNGNVDYDDSGLAQWTEAQMLLDNMTGPRGPVALFYGVERNKMAMEPGYYRLGEEGRKHFRNLVVVQDFPPWLAWNVAKNTNGILDRKWTHSGPEQNTVTSPDGEAVTFRGTGGATRTLKPVWWDARVLRQGRELENFVRYAEGRRGVGGGLIHGLGAMPELMAKRGEQALDVFYTLMYGETGSRAFRQAEAELPEAFCTVLEFICLGLGTCGVLWLLSMRCTTNRLFLGVIVMFCAGGCMWYGGFTAGQIAGMLMVFYVVLVVLLPEPGTQRSFEDNKLAYFVMVLLMVVGSIAANEMGWLEKTKDDISSLWRRGETNGQSWEMESGWTLDIDIRPGTVWSTYVAMVSLCTPHLLHRIRTTIQQTVNAAVGSGAQGMRDLGGGSPFFAVKRHVVALAFCAAAGSTMATFALGTGLAVTHWALTLTGVEAALVQRAHRTYFSAMAKNPMVDGECVNEFEKEEVKPPGYERKLSVVLLMCLCALSCVLNRQPWAFLEAGALGLGGVVQWSETERGSYWTMPVACGMTAMLRGNWMGLLPIVERVASESLRDRKGNHSRGDSLGVLWKERLNGMSREEFYLYRRAGVMETERKEAREALKRGDTKTGLAVSRGTSKLAWIEERGYVDINGRVVDLGCGRGGWSYFAASRPRVMEVLAYTLGVGGHESPRLTESYGWNIVKFKSKTDVFGLKAGKVETIMCDIGESSPKWQVESERTIRVLELFERWKKENPTAEFVIKVLCPYSPDVMEKLSVLQRQWGGGLVRCPFSRNSTHEMYYTSRAAGNVVGAVTACTERLLGRMSRKDGPVVVPEMDLGLGTRCVTLAKDTVSEEVIADRLAQLRKQYSSSWLYDEEHPYRTWQYWGSYRCADTGSAASLINGIVKMLSWPWNAREEVTLMAMTDTTAFGQQRVFKDKVDTKAQEPREGTRVIMRTVNNWILNRLAEQGKPRLCTREEFIGKVRSNAAIGAWCDEQNQWKNAKEAVEDPKFWRMVDEERENHLQGKCSACIYNMMGKREKKQGEFGKAKGSRAIWYMWLGSRFLEFEALGFLNEDHWASREKSGGGVEGTGLQYLGWLMEELSKKQGGRMYADDTAGWDTKVTNSDLEDEEELLNFMEGEHKRLAETVMKMAYHAKVVRVARPARDGGTVMDIISRRDQRGSGQVVTYALNTLTNIKVQLIRMMEGEGVICATDMVEPRVRRVEKWLKENGEERLSRLLVSGDDCVVKPLDDRFATALHFLNDMAKTRKDIGEWSPSQGYDNWENVPFCSHHFHKLLMKDGREIIVPCREQDELVGRARISPGCGWTVRETAGLSKAYAQMWMLNYFHRRDLRLMGLGICSAVPADWVPTGRTTWSIHGKGEWMTTEDMLEVWNRVWIQDNPNMPEDKKQMVSDWRDVPYLPKALDQGCGSLIGGRSRAAWAENIWGTVKKIREMIGNENYTDYLQAMDRFGPTKSVPLTSDII</sequence>
<dbReference type="Pfam" id="PF02832">
    <property type="entry name" value="Flavi_glycop_C"/>
    <property type="match status" value="1"/>
</dbReference>
<dbReference type="InterPro" id="IPR046811">
    <property type="entry name" value="Flavi_NS5_thumb"/>
</dbReference>
<evidence type="ECO:0000256" key="51">
    <source>
        <dbReference type="ARBA" id="ARBA00023443"/>
    </source>
</evidence>
<comment type="function">
    <text evidence="56">Inhibits RNA silencing by interfering with host Dicer.</text>
</comment>
<comment type="subunit">
    <text evidence="57">Forms heterodimers with envelope protein E in the endoplasmic reticulum and Golgi.</text>
</comment>
<keyword evidence="45" id="KW-0325">Glycoprotein</keyword>
<dbReference type="SUPFAM" id="SSF52540">
    <property type="entry name" value="P-loop containing nucleoside triphosphate hydrolases"/>
    <property type="match status" value="2"/>
</dbReference>
<evidence type="ECO:0000256" key="33">
    <source>
        <dbReference type="ARBA" id="ARBA00022833"/>
    </source>
</evidence>
<dbReference type="Pfam" id="PF01005">
    <property type="entry name" value="Flavi_NS2A"/>
    <property type="match status" value="1"/>
</dbReference>
<dbReference type="Pfam" id="PF20907">
    <property type="entry name" value="Flav_NS3-hel_C"/>
    <property type="match status" value="1"/>
</dbReference>
<dbReference type="Pfam" id="PF20483">
    <property type="entry name" value="Flavi_NS5_thumb"/>
    <property type="match status" value="1"/>
</dbReference>
<dbReference type="GO" id="GO:0046718">
    <property type="term" value="P:symbiont entry into host cell"/>
    <property type="evidence" value="ECO:0007669"/>
    <property type="project" value="UniProtKB-KW"/>
</dbReference>
<keyword evidence="38" id="KW-0694">RNA-binding</keyword>
<dbReference type="GO" id="GO:0017111">
    <property type="term" value="F:ribonucleoside triphosphate phosphatase activity"/>
    <property type="evidence" value="ECO:0007669"/>
    <property type="project" value="UniProtKB-EC"/>
</dbReference>
<dbReference type="SUPFAM" id="SSF50494">
    <property type="entry name" value="Trypsin-like serine proteases"/>
    <property type="match status" value="1"/>
</dbReference>
<dbReference type="PROSITE" id="PS51192">
    <property type="entry name" value="HELICASE_ATP_BIND_1"/>
    <property type="match status" value="1"/>
</dbReference>